<dbReference type="InterPro" id="IPR011701">
    <property type="entry name" value="MFS"/>
</dbReference>
<dbReference type="InterPro" id="IPR050189">
    <property type="entry name" value="MFS_Efflux_Transporters"/>
</dbReference>
<evidence type="ECO:0000313" key="9">
    <source>
        <dbReference type="Proteomes" id="UP000278332"/>
    </source>
</evidence>
<keyword evidence="5 6" id="KW-0472">Membrane</keyword>
<keyword evidence="4 6" id="KW-1133">Transmembrane helix</keyword>
<dbReference type="PANTHER" id="PTHR43124:SF8">
    <property type="entry name" value="INNER MEMBRANE TRANSPORT PROTEIN YDHP"/>
    <property type="match status" value="1"/>
</dbReference>
<dbReference type="AlphaFoldDB" id="A0A3M4W2S6"/>
<organism evidence="8 9">
    <name type="scientific">Pseudomonas cichorii</name>
    <dbReference type="NCBI Taxonomy" id="36746"/>
    <lineage>
        <taxon>Bacteria</taxon>
        <taxon>Pseudomonadati</taxon>
        <taxon>Pseudomonadota</taxon>
        <taxon>Gammaproteobacteria</taxon>
        <taxon>Pseudomonadales</taxon>
        <taxon>Pseudomonadaceae</taxon>
        <taxon>Pseudomonas</taxon>
    </lineage>
</organism>
<proteinExistence type="predicted"/>
<gene>
    <name evidence="8" type="ORF">ALP84_00672</name>
</gene>
<feature type="transmembrane region" description="Helical" evidence="6">
    <location>
        <begin position="173"/>
        <end position="193"/>
    </location>
</feature>
<feature type="transmembrane region" description="Helical" evidence="6">
    <location>
        <begin position="304"/>
        <end position="324"/>
    </location>
</feature>
<evidence type="ECO:0000259" key="7">
    <source>
        <dbReference type="PROSITE" id="PS50850"/>
    </source>
</evidence>
<feature type="transmembrane region" description="Helical" evidence="6">
    <location>
        <begin position="369"/>
        <end position="390"/>
    </location>
</feature>
<dbReference type="Proteomes" id="UP000278332">
    <property type="component" value="Unassembled WGS sequence"/>
</dbReference>
<feature type="transmembrane region" description="Helical" evidence="6">
    <location>
        <begin position="248"/>
        <end position="269"/>
    </location>
</feature>
<evidence type="ECO:0000256" key="5">
    <source>
        <dbReference type="ARBA" id="ARBA00023136"/>
    </source>
</evidence>
<evidence type="ECO:0000256" key="2">
    <source>
        <dbReference type="ARBA" id="ARBA00022475"/>
    </source>
</evidence>
<dbReference type="GO" id="GO:0005886">
    <property type="term" value="C:plasma membrane"/>
    <property type="evidence" value="ECO:0007669"/>
    <property type="project" value="UniProtKB-SubCell"/>
</dbReference>
<dbReference type="GO" id="GO:0022857">
    <property type="term" value="F:transmembrane transporter activity"/>
    <property type="evidence" value="ECO:0007669"/>
    <property type="project" value="InterPro"/>
</dbReference>
<dbReference type="PANTHER" id="PTHR43124">
    <property type="entry name" value="PURINE EFFLUX PUMP PBUE"/>
    <property type="match status" value="1"/>
</dbReference>
<name>A0A3M4W2S6_PSECI</name>
<dbReference type="SUPFAM" id="SSF103473">
    <property type="entry name" value="MFS general substrate transporter"/>
    <property type="match status" value="1"/>
</dbReference>
<evidence type="ECO:0000313" key="8">
    <source>
        <dbReference type="EMBL" id="RMR58434.1"/>
    </source>
</evidence>
<sequence>MFCFEIVMTNRSKLPPTVYLLGLTIFTLVTAEFMVAGMMPALADSFSVSLAQVGNLIAFYALGMALGGPPVMVLLVSRSIGNKPALIGLLAVYVAAGVLASAAQSYEILLLARVIMGVASAACIGLCMTICAGLVPPEARGRAVSVVLGGLMLSPVAGVPMTNLIEHAFGWRASSWLIVALSLVCTFLVATRLPAGDADKQPALRQQLSDLNNLSLWGAYLTSGLIIGSTFAAFSYITPILIKEVGVLPGYIAPILALYGVANLAGNMFVGRIADRHTFPALGWGLALLTLALSGFALAGDHQWLNVACFIAIGLTGVSLNPAMAARVMKAAEPGALVNTLHTSVITAGLALGSWAGGEAINAGYGLRGPLWVGAGMALVGLISVVRPLLQDSSATRSCAQG</sequence>
<feature type="transmembrane region" description="Helical" evidence="6">
    <location>
        <begin position="281"/>
        <end position="298"/>
    </location>
</feature>
<dbReference type="InterPro" id="IPR036259">
    <property type="entry name" value="MFS_trans_sf"/>
</dbReference>
<comment type="subcellular location">
    <subcellularLocation>
        <location evidence="1">Cell membrane</location>
        <topology evidence="1">Multi-pass membrane protein</topology>
    </subcellularLocation>
</comment>
<dbReference type="EMBL" id="RBRY01000068">
    <property type="protein sequence ID" value="RMR58434.1"/>
    <property type="molecule type" value="Genomic_DNA"/>
</dbReference>
<feature type="transmembrane region" description="Helical" evidence="6">
    <location>
        <begin position="214"/>
        <end position="242"/>
    </location>
</feature>
<dbReference type="Gene3D" id="1.20.1250.20">
    <property type="entry name" value="MFS general substrate transporter like domains"/>
    <property type="match status" value="1"/>
</dbReference>
<evidence type="ECO:0000256" key="1">
    <source>
        <dbReference type="ARBA" id="ARBA00004651"/>
    </source>
</evidence>
<keyword evidence="3 6" id="KW-0812">Transmembrane</keyword>
<dbReference type="InterPro" id="IPR020846">
    <property type="entry name" value="MFS_dom"/>
</dbReference>
<evidence type="ECO:0000256" key="6">
    <source>
        <dbReference type="SAM" id="Phobius"/>
    </source>
</evidence>
<dbReference type="Pfam" id="PF07690">
    <property type="entry name" value="MFS_1"/>
    <property type="match status" value="1"/>
</dbReference>
<feature type="transmembrane region" description="Helical" evidence="6">
    <location>
        <begin position="336"/>
        <end position="357"/>
    </location>
</feature>
<feature type="transmembrane region" description="Helical" evidence="6">
    <location>
        <begin position="57"/>
        <end position="77"/>
    </location>
</feature>
<accession>A0A3M4W2S6</accession>
<comment type="caution">
    <text evidence="8">The sequence shown here is derived from an EMBL/GenBank/DDBJ whole genome shotgun (WGS) entry which is preliminary data.</text>
</comment>
<feature type="transmembrane region" description="Helical" evidence="6">
    <location>
        <begin position="18"/>
        <end position="37"/>
    </location>
</feature>
<feature type="domain" description="Major facilitator superfamily (MFS) profile" evidence="7">
    <location>
        <begin position="17"/>
        <end position="393"/>
    </location>
</feature>
<reference evidence="8 9" key="1">
    <citation type="submission" date="2018-08" db="EMBL/GenBank/DDBJ databases">
        <title>Recombination of ecologically and evolutionarily significant loci maintains genetic cohesion in the Pseudomonas syringae species complex.</title>
        <authorList>
            <person name="Dillon M."/>
            <person name="Thakur S."/>
            <person name="Almeida R.N.D."/>
            <person name="Weir B.S."/>
            <person name="Guttman D.S."/>
        </authorList>
    </citation>
    <scope>NUCLEOTIDE SEQUENCE [LARGE SCALE GENOMIC DNA]</scope>
    <source>
        <strain evidence="8 9">ICMP 6917</strain>
    </source>
</reference>
<dbReference type="PROSITE" id="PS50850">
    <property type="entry name" value="MFS"/>
    <property type="match status" value="1"/>
</dbReference>
<evidence type="ECO:0000256" key="4">
    <source>
        <dbReference type="ARBA" id="ARBA00022989"/>
    </source>
</evidence>
<protein>
    <submittedName>
        <fullName evidence="8">Major facilitator super protein</fullName>
    </submittedName>
</protein>
<feature type="transmembrane region" description="Helical" evidence="6">
    <location>
        <begin position="110"/>
        <end position="135"/>
    </location>
</feature>
<dbReference type="CDD" id="cd17324">
    <property type="entry name" value="MFS_NepI_like"/>
    <property type="match status" value="1"/>
</dbReference>
<evidence type="ECO:0000256" key="3">
    <source>
        <dbReference type="ARBA" id="ARBA00022692"/>
    </source>
</evidence>
<feature type="transmembrane region" description="Helical" evidence="6">
    <location>
        <begin position="84"/>
        <end position="104"/>
    </location>
</feature>
<feature type="transmembrane region" description="Helical" evidence="6">
    <location>
        <begin position="142"/>
        <end position="161"/>
    </location>
</feature>
<keyword evidence="2" id="KW-1003">Cell membrane</keyword>